<dbReference type="Proteomes" id="UP000239711">
    <property type="component" value="Unassembled WGS sequence"/>
</dbReference>
<name>A0A2S9J542_9SPHI</name>
<organism evidence="1 2">
    <name type="scientific">Sphingobacterium haloxyli</name>
    <dbReference type="NCBI Taxonomy" id="2100533"/>
    <lineage>
        <taxon>Bacteria</taxon>
        <taxon>Pseudomonadati</taxon>
        <taxon>Bacteroidota</taxon>
        <taxon>Sphingobacteriia</taxon>
        <taxon>Sphingobacteriales</taxon>
        <taxon>Sphingobacteriaceae</taxon>
        <taxon>Sphingobacterium</taxon>
    </lineage>
</organism>
<evidence type="ECO:0000313" key="2">
    <source>
        <dbReference type="Proteomes" id="UP000239711"/>
    </source>
</evidence>
<gene>
    <name evidence="1" type="ORF">C5745_08165</name>
</gene>
<dbReference type="EMBL" id="PVBQ01000005">
    <property type="protein sequence ID" value="PRD47877.1"/>
    <property type="molecule type" value="Genomic_DNA"/>
</dbReference>
<dbReference type="OrthoDB" id="1121837at2"/>
<reference evidence="1 2" key="1">
    <citation type="submission" date="2018-02" db="EMBL/GenBank/DDBJ databases">
        <title>The draft genome of Sphingobacterium sp. 5JN-11.</title>
        <authorList>
            <person name="Liu L."/>
            <person name="Li L."/>
            <person name="Liang L."/>
            <person name="Zhang X."/>
            <person name="Wang T."/>
        </authorList>
    </citation>
    <scope>NUCLEOTIDE SEQUENCE [LARGE SCALE GENOMIC DNA]</scope>
    <source>
        <strain evidence="1 2">5JN-11</strain>
    </source>
</reference>
<accession>A0A2S9J542</accession>
<proteinExistence type="predicted"/>
<protein>
    <submittedName>
        <fullName evidence="1">DUF4286 domain-containing protein</fullName>
    </submittedName>
</protein>
<sequence length="122" mass="14297">MCNLIFTRLDCDPPPITYNSNLVSLRMILYNISIIMEDSRHDQVVNWLKSHLRTSSYETTFLKMLDSPHEGHTYCIQFRAADDDAIVKFQEDVTAELQTYLMTHHGEKAFIFDSKMQYLSLE</sequence>
<dbReference type="Pfam" id="PF14114">
    <property type="entry name" value="DUF4286"/>
    <property type="match status" value="1"/>
</dbReference>
<dbReference type="AlphaFoldDB" id="A0A2S9J542"/>
<dbReference type="InterPro" id="IPR025563">
    <property type="entry name" value="DUF4286"/>
</dbReference>
<keyword evidence="2" id="KW-1185">Reference proteome</keyword>
<evidence type="ECO:0000313" key="1">
    <source>
        <dbReference type="EMBL" id="PRD47877.1"/>
    </source>
</evidence>
<comment type="caution">
    <text evidence="1">The sequence shown here is derived from an EMBL/GenBank/DDBJ whole genome shotgun (WGS) entry which is preliminary data.</text>
</comment>